<protein>
    <submittedName>
        <fullName evidence="2">Putative iron-regulated membrane protein</fullName>
    </submittedName>
</protein>
<feature type="transmembrane region" description="Helical" evidence="1">
    <location>
        <begin position="15"/>
        <end position="37"/>
    </location>
</feature>
<feature type="transmembrane region" description="Helical" evidence="1">
    <location>
        <begin position="359"/>
        <end position="379"/>
    </location>
</feature>
<evidence type="ECO:0000313" key="2">
    <source>
        <dbReference type="EMBL" id="PXX40228.1"/>
    </source>
</evidence>
<dbReference type="AlphaFoldDB" id="A0A318J8K4"/>
<proteinExistence type="predicted"/>
<gene>
    <name evidence="2" type="ORF">DFR42_10861</name>
</gene>
<dbReference type="InterPro" id="IPR005625">
    <property type="entry name" value="PepSY-ass_TM"/>
</dbReference>
<name>A0A318J8K4_9BURK</name>
<accession>A0A318J8K4</accession>
<reference evidence="2 3" key="1">
    <citation type="submission" date="2018-05" db="EMBL/GenBank/DDBJ databases">
        <title>Genomic Encyclopedia of Type Strains, Phase IV (KMG-IV): sequencing the most valuable type-strain genomes for metagenomic binning, comparative biology and taxonomic classification.</title>
        <authorList>
            <person name="Goeker M."/>
        </authorList>
    </citation>
    <scope>NUCLEOTIDE SEQUENCE [LARGE SCALE GENOMIC DNA]</scope>
    <source>
        <strain evidence="2 3">DSM 19792</strain>
    </source>
</reference>
<keyword evidence="1" id="KW-0472">Membrane</keyword>
<dbReference type="Pfam" id="PF03929">
    <property type="entry name" value="PepSY_TM"/>
    <property type="match status" value="1"/>
</dbReference>
<dbReference type="PANTHER" id="PTHR34219:SF3">
    <property type="entry name" value="BLL7967 PROTEIN"/>
    <property type="match status" value="1"/>
</dbReference>
<evidence type="ECO:0000313" key="3">
    <source>
        <dbReference type="Proteomes" id="UP000247792"/>
    </source>
</evidence>
<sequence length="385" mass="42353">MLPKSVRMVLLRLHLWLALTFGSVFVLLGLTGSIICWMHELDHALNPGLFSTGRQTYTAEPIRPEMVQAALDSLTADPAYGRPRQLMLPATTADVITVWYPARAATGKSAFSQDWSRQVMLDPVTLEVKGERNWGQYGISASLLIPSLYHLHRYVLLGETGKIVIAVSGIMLVLMSLIGLFLWLPKPNWKALRQALTVNLAATPAAINFRLHRMLGFFALPVLLLLGFSGAYFNQPQWILPVIGKVLPVTQARKPGDAHLLPGQHITAVQAMLIAQGVFPHARISRLGLPSASAAAYEIRLRQPQEMHSGDGASRVSVDAGSGHIIRVVDPLQGQAGDRFLASLFPLHSGIAFGMPGRIFISCFGLVPLVLMLTGWRMWRKRKNK</sequence>
<evidence type="ECO:0000256" key="1">
    <source>
        <dbReference type="SAM" id="Phobius"/>
    </source>
</evidence>
<dbReference type="EMBL" id="QJKB01000008">
    <property type="protein sequence ID" value="PXX40228.1"/>
    <property type="molecule type" value="Genomic_DNA"/>
</dbReference>
<feature type="transmembrane region" description="Helical" evidence="1">
    <location>
        <begin position="214"/>
        <end position="233"/>
    </location>
</feature>
<keyword evidence="1" id="KW-0812">Transmembrane</keyword>
<keyword evidence="1" id="KW-1133">Transmembrane helix</keyword>
<organism evidence="2 3">
    <name type="scientific">Undibacterium pigrum</name>
    <dbReference type="NCBI Taxonomy" id="401470"/>
    <lineage>
        <taxon>Bacteria</taxon>
        <taxon>Pseudomonadati</taxon>
        <taxon>Pseudomonadota</taxon>
        <taxon>Betaproteobacteria</taxon>
        <taxon>Burkholderiales</taxon>
        <taxon>Oxalobacteraceae</taxon>
        <taxon>Undibacterium</taxon>
    </lineage>
</organism>
<feature type="transmembrane region" description="Helical" evidence="1">
    <location>
        <begin position="163"/>
        <end position="184"/>
    </location>
</feature>
<dbReference type="OrthoDB" id="7238323at2"/>
<dbReference type="Proteomes" id="UP000247792">
    <property type="component" value="Unassembled WGS sequence"/>
</dbReference>
<dbReference type="PANTHER" id="PTHR34219">
    <property type="entry name" value="IRON-REGULATED INNER MEMBRANE PROTEIN-RELATED"/>
    <property type="match status" value="1"/>
</dbReference>
<dbReference type="RefSeq" id="WP_110256971.1">
    <property type="nucleotide sequence ID" value="NZ_QJKB01000008.1"/>
</dbReference>
<comment type="caution">
    <text evidence="2">The sequence shown here is derived from an EMBL/GenBank/DDBJ whole genome shotgun (WGS) entry which is preliminary data.</text>
</comment>
<keyword evidence="3" id="KW-1185">Reference proteome</keyword>